<dbReference type="EMBL" id="PPSW01000003">
    <property type="protein sequence ID" value="TLX48819.1"/>
    <property type="molecule type" value="Genomic_DNA"/>
</dbReference>
<evidence type="ECO:0000313" key="1">
    <source>
        <dbReference type="EMBL" id="TLX48819.1"/>
    </source>
</evidence>
<accession>A0A5R9Q8R9</accession>
<evidence type="ECO:0000313" key="2">
    <source>
        <dbReference type="Proteomes" id="UP000309186"/>
    </source>
</evidence>
<protein>
    <submittedName>
        <fullName evidence="1">Uncharacterized protein</fullName>
    </submittedName>
</protein>
<dbReference type="OrthoDB" id="9813261at2"/>
<comment type="caution">
    <text evidence="1">The sequence shown here is derived from an EMBL/GenBank/DDBJ whole genome shotgun (WGS) entry which is preliminary data.</text>
</comment>
<organism evidence="1 2">
    <name type="scientific">Pseudoalteromonas phenolica</name>
    <dbReference type="NCBI Taxonomy" id="161398"/>
    <lineage>
        <taxon>Bacteria</taxon>
        <taxon>Pseudomonadati</taxon>
        <taxon>Pseudomonadota</taxon>
        <taxon>Gammaproteobacteria</taxon>
        <taxon>Alteromonadales</taxon>
        <taxon>Pseudoalteromonadaceae</taxon>
        <taxon>Pseudoalteromonas</taxon>
    </lineage>
</organism>
<gene>
    <name evidence="1" type="ORF">C1E24_01560</name>
</gene>
<sequence length="144" mass="16597">MKFYLDVHLFGALALTKNKGDPNKTEYRKCFNSGYSLTLEDNNLTRLFLNFADGFHAFKPYTNGIFFREHTFYFDEDTRVEDIEAIFGNAVDGFKDAIEISRTFIVSGLEIEFSWYHDNEGTALTYMIIQHDNGFYHGSCPAAN</sequence>
<proteinExistence type="predicted"/>
<name>A0A5R9Q8R9_9GAMM</name>
<reference evidence="1 2" key="1">
    <citation type="submission" date="2018-01" db="EMBL/GenBank/DDBJ databases">
        <title>Co-occurrence of chitin degradation, pigmentation and bioactivity in marine Pseudoalteromonas.</title>
        <authorList>
            <person name="Paulsen S."/>
            <person name="Gram L."/>
            <person name="Machado H."/>
        </authorList>
    </citation>
    <scope>NUCLEOTIDE SEQUENCE [LARGE SCALE GENOMIC DNA]</scope>
    <source>
        <strain evidence="1 2">S3663</strain>
    </source>
</reference>
<dbReference type="AlphaFoldDB" id="A0A5R9Q8R9"/>
<dbReference type="RefSeq" id="WP_138478100.1">
    <property type="nucleotide sequence ID" value="NZ_PPSW01000003.1"/>
</dbReference>
<dbReference type="Proteomes" id="UP000309186">
    <property type="component" value="Unassembled WGS sequence"/>
</dbReference>